<dbReference type="GO" id="GO:0004821">
    <property type="term" value="F:histidine-tRNA ligase activity"/>
    <property type="evidence" value="ECO:0007669"/>
    <property type="project" value="UniProtKB-UniRule"/>
</dbReference>
<feature type="binding site" evidence="12">
    <location>
        <begin position="84"/>
        <end position="86"/>
    </location>
    <ligand>
        <name>L-histidine</name>
        <dbReference type="ChEBI" id="CHEBI:57595"/>
    </ligand>
</feature>
<comment type="similarity">
    <text evidence="2 11">Belongs to the class-II aminoacyl-tRNA synthetase family.</text>
</comment>
<organism evidence="14 15">
    <name type="scientific">Buchnera aphidicola</name>
    <name type="common">Anoecia oenotherae</name>
    <dbReference type="NCBI Taxonomy" id="1241833"/>
    <lineage>
        <taxon>Bacteria</taxon>
        <taxon>Pseudomonadati</taxon>
        <taxon>Pseudomonadota</taxon>
        <taxon>Gammaproteobacteria</taxon>
        <taxon>Enterobacterales</taxon>
        <taxon>Erwiniaceae</taxon>
        <taxon>Buchnera</taxon>
    </lineage>
</organism>
<dbReference type="PIRSF" id="PIRSF001549">
    <property type="entry name" value="His-tRNA_synth"/>
    <property type="match status" value="1"/>
</dbReference>
<dbReference type="GO" id="GO:0005524">
    <property type="term" value="F:ATP binding"/>
    <property type="evidence" value="ECO:0007669"/>
    <property type="project" value="UniProtKB-UniRule"/>
</dbReference>
<proteinExistence type="inferred from homology"/>
<evidence type="ECO:0000313" key="15">
    <source>
        <dbReference type="Proteomes" id="UP000298677"/>
    </source>
</evidence>
<comment type="subunit">
    <text evidence="3 11">Homodimer.</text>
</comment>
<evidence type="ECO:0000256" key="9">
    <source>
        <dbReference type="ARBA" id="ARBA00023146"/>
    </source>
</evidence>
<evidence type="ECO:0000256" key="2">
    <source>
        <dbReference type="ARBA" id="ARBA00008226"/>
    </source>
</evidence>
<evidence type="ECO:0000256" key="10">
    <source>
        <dbReference type="ARBA" id="ARBA00047639"/>
    </source>
</evidence>
<keyword evidence="6 11" id="KW-0547">Nucleotide-binding</keyword>
<name>A0A4D6XZB5_9GAMM</name>
<dbReference type="HAMAP" id="MF_00127">
    <property type="entry name" value="His_tRNA_synth"/>
    <property type="match status" value="1"/>
</dbReference>
<dbReference type="InterPro" id="IPR004154">
    <property type="entry name" value="Anticodon-bd"/>
</dbReference>
<dbReference type="Pfam" id="PF13393">
    <property type="entry name" value="tRNA-synt_His"/>
    <property type="match status" value="1"/>
</dbReference>
<gene>
    <name evidence="11" type="primary">hisS</name>
    <name evidence="14" type="ORF">D9V65_01150</name>
</gene>
<evidence type="ECO:0000256" key="11">
    <source>
        <dbReference type="HAMAP-Rule" id="MF_00127"/>
    </source>
</evidence>
<dbReference type="PANTHER" id="PTHR43707:SF1">
    <property type="entry name" value="HISTIDINE--TRNA LIGASE, MITOCHONDRIAL-RELATED"/>
    <property type="match status" value="1"/>
</dbReference>
<dbReference type="PANTHER" id="PTHR43707">
    <property type="entry name" value="HISTIDYL-TRNA SYNTHETASE"/>
    <property type="match status" value="1"/>
</dbReference>
<dbReference type="EMBL" id="CP033012">
    <property type="protein sequence ID" value="QCI19350.1"/>
    <property type="molecule type" value="Genomic_DNA"/>
</dbReference>
<comment type="subcellular location">
    <subcellularLocation>
        <location evidence="1 11">Cytoplasm</location>
    </subcellularLocation>
</comment>
<dbReference type="NCBIfam" id="TIGR00442">
    <property type="entry name" value="hisS"/>
    <property type="match status" value="1"/>
</dbReference>
<dbReference type="FunFam" id="3.30.930.10:FF:000005">
    <property type="entry name" value="Histidine--tRNA ligase"/>
    <property type="match status" value="1"/>
</dbReference>
<keyword evidence="7 11" id="KW-0067">ATP-binding</keyword>
<protein>
    <recommendedName>
        <fullName evidence="11">Histidine--tRNA ligase</fullName>
        <ecNumber evidence="11">6.1.1.21</ecNumber>
    </recommendedName>
    <alternativeName>
        <fullName evidence="11">Histidyl-tRNA synthetase</fullName>
        <shortName evidence="11">HisRS</shortName>
    </alternativeName>
</protein>
<evidence type="ECO:0000256" key="4">
    <source>
        <dbReference type="ARBA" id="ARBA00022490"/>
    </source>
</evidence>
<dbReference type="Gene3D" id="3.40.50.800">
    <property type="entry name" value="Anticodon-binding domain"/>
    <property type="match status" value="1"/>
</dbReference>
<reference evidence="14 15" key="1">
    <citation type="submission" date="2018-10" db="EMBL/GenBank/DDBJ databases">
        <title>Comparative functional genomics of the obligate endosymbiont Buchnera aphidicola.</title>
        <authorList>
            <person name="Chong R.A."/>
        </authorList>
    </citation>
    <scope>NUCLEOTIDE SEQUENCE [LARGE SCALE GENOMIC DNA]</scope>
    <source>
        <strain evidence="14 15">Aoe</strain>
    </source>
</reference>
<dbReference type="SUPFAM" id="SSF55681">
    <property type="entry name" value="Class II aaRS and biotin synthetases"/>
    <property type="match status" value="1"/>
</dbReference>
<accession>A0A4D6XZB5</accession>
<keyword evidence="15" id="KW-1185">Reference proteome</keyword>
<comment type="catalytic activity">
    <reaction evidence="10 11">
        <text>tRNA(His) + L-histidine + ATP = L-histidyl-tRNA(His) + AMP + diphosphate + H(+)</text>
        <dbReference type="Rhea" id="RHEA:17313"/>
        <dbReference type="Rhea" id="RHEA-COMP:9665"/>
        <dbReference type="Rhea" id="RHEA-COMP:9689"/>
        <dbReference type="ChEBI" id="CHEBI:15378"/>
        <dbReference type="ChEBI" id="CHEBI:30616"/>
        <dbReference type="ChEBI" id="CHEBI:33019"/>
        <dbReference type="ChEBI" id="CHEBI:57595"/>
        <dbReference type="ChEBI" id="CHEBI:78442"/>
        <dbReference type="ChEBI" id="CHEBI:78527"/>
        <dbReference type="ChEBI" id="CHEBI:456215"/>
        <dbReference type="EC" id="6.1.1.21"/>
    </reaction>
</comment>
<evidence type="ECO:0000256" key="8">
    <source>
        <dbReference type="ARBA" id="ARBA00022917"/>
    </source>
</evidence>
<feature type="binding site" evidence="12">
    <location>
        <position position="260"/>
    </location>
    <ligand>
        <name>L-histidine</name>
        <dbReference type="ChEBI" id="CHEBI:57595"/>
    </ligand>
</feature>
<dbReference type="OrthoDB" id="9800814at2"/>
<dbReference type="InterPro" id="IPR015807">
    <property type="entry name" value="His-tRNA-ligase"/>
</dbReference>
<dbReference type="InterPro" id="IPR006195">
    <property type="entry name" value="aa-tRNA-synth_II"/>
</dbReference>
<evidence type="ECO:0000256" key="7">
    <source>
        <dbReference type="ARBA" id="ARBA00022840"/>
    </source>
</evidence>
<feature type="binding site" evidence="12">
    <location>
        <position position="132"/>
    </location>
    <ligand>
        <name>L-histidine</name>
        <dbReference type="ChEBI" id="CHEBI:57595"/>
    </ligand>
</feature>
<evidence type="ECO:0000256" key="3">
    <source>
        <dbReference type="ARBA" id="ARBA00011738"/>
    </source>
</evidence>
<dbReference type="SUPFAM" id="SSF52954">
    <property type="entry name" value="Class II aaRS ABD-related"/>
    <property type="match status" value="1"/>
</dbReference>
<evidence type="ECO:0000256" key="5">
    <source>
        <dbReference type="ARBA" id="ARBA00022598"/>
    </source>
</evidence>
<evidence type="ECO:0000256" key="12">
    <source>
        <dbReference type="PIRSR" id="PIRSR001549-1"/>
    </source>
</evidence>
<dbReference type="InterPro" id="IPR004516">
    <property type="entry name" value="HisRS/HisZ"/>
</dbReference>
<evidence type="ECO:0000259" key="13">
    <source>
        <dbReference type="PROSITE" id="PS50862"/>
    </source>
</evidence>
<dbReference type="GO" id="GO:0005737">
    <property type="term" value="C:cytoplasm"/>
    <property type="evidence" value="ECO:0007669"/>
    <property type="project" value="UniProtKB-SubCell"/>
</dbReference>
<keyword evidence="5 11" id="KW-0436">Ligase</keyword>
<feature type="binding site" evidence="12">
    <location>
        <position position="128"/>
    </location>
    <ligand>
        <name>L-histidine</name>
        <dbReference type="ChEBI" id="CHEBI:57595"/>
    </ligand>
</feature>
<dbReference type="InterPro" id="IPR041715">
    <property type="entry name" value="HisRS-like_core"/>
</dbReference>
<dbReference type="AlphaFoldDB" id="A0A4D6XZB5"/>
<feature type="binding site" evidence="12">
    <location>
        <position position="114"/>
    </location>
    <ligand>
        <name>L-histidine</name>
        <dbReference type="ChEBI" id="CHEBI:57595"/>
    </ligand>
</feature>
<dbReference type="PROSITE" id="PS50862">
    <property type="entry name" value="AA_TRNA_LIGASE_II"/>
    <property type="match status" value="1"/>
</dbReference>
<dbReference type="InterPro" id="IPR045864">
    <property type="entry name" value="aa-tRNA-synth_II/BPL/LPL"/>
</dbReference>
<feature type="binding site" evidence="12">
    <location>
        <begin position="264"/>
        <end position="265"/>
    </location>
    <ligand>
        <name>L-histidine</name>
        <dbReference type="ChEBI" id="CHEBI:57595"/>
    </ligand>
</feature>
<evidence type="ECO:0000313" key="14">
    <source>
        <dbReference type="EMBL" id="QCI19350.1"/>
    </source>
</evidence>
<dbReference type="GO" id="GO:0006427">
    <property type="term" value="P:histidyl-tRNA aminoacylation"/>
    <property type="evidence" value="ECO:0007669"/>
    <property type="project" value="UniProtKB-UniRule"/>
</dbReference>
<sequence length="426" mass="49888">MVKSIKQSIRGCSDYLPEYMRIWRLLERKIIKVLNSYCYNEIQFPIIENTELFQRTIGLSTDILLKEMYSFKDKKNNSITLRPEGTIGCVRAIIENKLNSITENRLWYVGPMFRYERPQKGRYRQFNQLGIEVFAISEPEIELELLMIFSHLLDDLNLSDSVYLEINSIGSKYTRRLYIKDLVIFLKKYATELDEDSKKRIYTNPLRILDTKNKNIQHLLKEAPIILDYLDEKSKIHFETLCSLMNKFNIKYKINTKLVRGLDYYNDTVFEWKTNVLGSQNTVCGGGRYDTLFQQIGGQSTSAVGCAIGIERLILLIKKESLFLKDVSLFTDIYLFFLKKDIYFIVLKLAENIRKVFPTLKVKIDFLVGNISNKLRKANKSNTTVALIFGKKEIFTKTVLIKNLKNNVQMTVSKKELMHHLKKIFF</sequence>
<dbReference type="Proteomes" id="UP000298677">
    <property type="component" value="Chromosome"/>
</dbReference>
<evidence type="ECO:0000256" key="1">
    <source>
        <dbReference type="ARBA" id="ARBA00004496"/>
    </source>
</evidence>
<dbReference type="Gene3D" id="3.30.930.10">
    <property type="entry name" value="Bira Bifunctional Protein, Domain 2"/>
    <property type="match status" value="1"/>
</dbReference>
<dbReference type="CDD" id="cd00773">
    <property type="entry name" value="HisRS-like_core"/>
    <property type="match status" value="1"/>
</dbReference>
<feature type="domain" description="Aminoacyl-transfer RNA synthetases class-II family profile" evidence="13">
    <location>
        <begin position="1"/>
        <end position="358"/>
    </location>
</feature>
<keyword evidence="4 11" id="KW-0963">Cytoplasm</keyword>
<keyword evidence="8 11" id="KW-0648">Protein biosynthesis</keyword>
<evidence type="ECO:0000256" key="6">
    <source>
        <dbReference type="ARBA" id="ARBA00022741"/>
    </source>
</evidence>
<dbReference type="EC" id="6.1.1.21" evidence="11"/>
<dbReference type="Pfam" id="PF03129">
    <property type="entry name" value="HGTP_anticodon"/>
    <property type="match status" value="1"/>
</dbReference>
<keyword evidence="9 11" id="KW-0030">Aminoacyl-tRNA synthetase</keyword>
<dbReference type="InterPro" id="IPR036621">
    <property type="entry name" value="Anticodon-bd_dom_sf"/>
</dbReference>